<sequence length="245" mass="27654">MKYCTNCGVELDPSMDSCPLCHDLSNKKSSLAESQETNTSFTSSHGKKEKENQVKTTPEKQLNRKLFWELTVIVLLSATIITFLIDLLTSQHISWSKYTAIICFVLFINSSLLSFFRHQSLTLTLGSFASLSFLILAIDYLGNATGWSFKAGIPLLLLLYLFFLCSILFIKKLKEKGINIIALILSLASIICMAVEILLDYYSGQKITMGWSIYVISSGIPISGILLFVHYRMKKGRELKRLFHL</sequence>
<feature type="transmembrane region" description="Helical" evidence="2">
    <location>
        <begin position="177"/>
        <end position="199"/>
    </location>
</feature>
<feature type="transmembrane region" description="Helical" evidence="2">
    <location>
        <begin position="66"/>
        <end position="85"/>
    </location>
</feature>
<dbReference type="STRING" id="869213.GCA_000517085_00945"/>
<dbReference type="Pfam" id="PF19845">
    <property type="entry name" value="DUF6320"/>
    <property type="match status" value="1"/>
</dbReference>
<feature type="transmembrane region" description="Helical" evidence="2">
    <location>
        <begin position="97"/>
        <end position="116"/>
    </location>
</feature>
<feature type="transmembrane region" description="Helical" evidence="2">
    <location>
        <begin position="147"/>
        <end position="170"/>
    </location>
</feature>
<feature type="compositionally biased region" description="Polar residues" evidence="1">
    <location>
        <begin position="32"/>
        <end position="44"/>
    </location>
</feature>
<evidence type="ECO:0000313" key="4">
    <source>
        <dbReference type="Proteomes" id="UP000019402"/>
    </source>
</evidence>
<keyword evidence="2" id="KW-1133">Transmembrane helix</keyword>
<dbReference type="EMBL" id="BAMD01000024">
    <property type="protein sequence ID" value="GAF03485.1"/>
    <property type="molecule type" value="Genomic_DNA"/>
</dbReference>
<dbReference type="InterPro" id="IPR046283">
    <property type="entry name" value="DUF6320"/>
</dbReference>
<feature type="compositionally biased region" description="Basic and acidic residues" evidence="1">
    <location>
        <begin position="46"/>
        <end position="56"/>
    </location>
</feature>
<keyword evidence="4" id="KW-1185">Reference proteome</keyword>
<accession>W7XY23</accession>
<keyword evidence="2" id="KW-0812">Transmembrane</keyword>
<dbReference type="eggNOG" id="ENOG503399K">
    <property type="taxonomic scope" value="Bacteria"/>
</dbReference>
<name>W7XY23_9BACT</name>
<protein>
    <submittedName>
        <fullName evidence="3">Uncharacterized protein</fullName>
    </submittedName>
</protein>
<dbReference type="AlphaFoldDB" id="W7XY23"/>
<dbReference type="Proteomes" id="UP000019402">
    <property type="component" value="Unassembled WGS sequence"/>
</dbReference>
<gene>
    <name evidence="3" type="ORF">JCM21142_52162</name>
</gene>
<dbReference type="OrthoDB" id="1117586at2"/>
<keyword evidence="2" id="KW-0472">Membrane</keyword>
<feature type="region of interest" description="Disordered" evidence="1">
    <location>
        <begin position="32"/>
        <end position="56"/>
    </location>
</feature>
<dbReference type="RefSeq" id="WP_044262576.1">
    <property type="nucleotide sequence ID" value="NZ_BAMD01000024.1"/>
</dbReference>
<feature type="transmembrane region" description="Helical" evidence="2">
    <location>
        <begin position="211"/>
        <end position="231"/>
    </location>
</feature>
<comment type="caution">
    <text evidence="3">The sequence shown here is derived from an EMBL/GenBank/DDBJ whole genome shotgun (WGS) entry which is preliminary data.</text>
</comment>
<evidence type="ECO:0000313" key="3">
    <source>
        <dbReference type="EMBL" id="GAF03485.1"/>
    </source>
</evidence>
<reference evidence="3 4" key="1">
    <citation type="journal article" date="2014" name="Genome Announc.">
        <title>Draft Genome Sequence of Cytophaga fermentans JCM 21142T, a Facultative Anaerobe Isolated from Marine Mud.</title>
        <authorList>
            <person name="Starns D."/>
            <person name="Oshima K."/>
            <person name="Suda W."/>
            <person name="Iino T."/>
            <person name="Yuki M."/>
            <person name="Inoue J."/>
            <person name="Kitamura K."/>
            <person name="Iida T."/>
            <person name="Darby A."/>
            <person name="Hattori M."/>
            <person name="Ohkuma M."/>
        </authorList>
    </citation>
    <scope>NUCLEOTIDE SEQUENCE [LARGE SCALE GENOMIC DNA]</scope>
    <source>
        <strain evidence="3 4">JCM 21142</strain>
    </source>
</reference>
<organism evidence="3 4">
    <name type="scientific">Saccharicrinis fermentans DSM 9555 = JCM 21142</name>
    <dbReference type="NCBI Taxonomy" id="869213"/>
    <lineage>
        <taxon>Bacteria</taxon>
        <taxon>Pseudomonadati</taxon>
        <taxon>Bacteroidota</taxon>
        <taxon>Bacteroidia</taxon>
        <taxon>Marinilabiliales</taxon>
        <taxon>Marinilabiliaceae</taxon>
        <taxon>Saccharicrinis</taxon>
    </lineage>
</organism>
<evidence type="ECO:0000256" key="2">
    <source>
        <dbReference type="SAM" id="Phobius"/>
    </source>
</evidence>
<evidence type="ECO:0000256" key="1">
    <source>
        <dbReference type="SAM" id="MobiDB-lite"/>
    </source>
</evidence>
<proteinExistence type="predicted"/>
<feature type="transmembrane region" description="Helical" evidence="2">
    <location>
        <begin position="123"/>
        <end position="141"/>
    </location>
</feature>